<sequence length="356" mass="39835">MINPKVPSTPAGESKFKVDVSGPKTQECPLNGEKFTKAEQDIWSGRRPLLVMIENHSDARPQSGVSKADIVYEAVAEGGITRFMGVFYCGASSVDWQVGPVRSARTYFLDFASEYGDFPLYAHVGGANTPGKANALGQIGDYGWLKKGNDMNQFALGFPVYWRDETRQGHPVATEHTMYSTMDKLWGVAEKRNLTNVDSTGVAWDKTFVNWGFKDETGSADRGSSSPSFSFWKGYSDYDVKWQYDSTQNLYTRNNGGTIQKDHNDQSLLTTKNVVVVFMAESRANDGYENNLHLLYSNKGTGKALIFQAGKTIEGIWNKKDRKSRTIFKDLKGKEIKFERGKIWIEILPAGSEVKY</sequence>
<dbReference type="Pfam" id="PF11258">
    <property type="entry name" value="DUF3048"/>
    <property type="match status" value="1"/>
</dbReference>
<evidence type="ECO:0000259" key="2">
    <source>
        <dbReference type="Pfam" id="PF11258"/>
    </source>
</evidence>
<proteinExistence type="predicted"/>
<name>A0A2M6XE97_9BACT</name>
<feature type="domain" description="DUF3048" evidence="3">
    <location>
        <begin position="238"/>
        <end position="345"/>
    </location>
</feature>
<dbReference type="EMBL" id="PEYO01000002">
    <property type="protein sequence ID" value="PIU04013.1"/>
    <property type="molecule type" value="Genomic_DNA"/>
</dbReference>
<dbReference type="SUPFAM" id="SSF159774">
    <property type="entry name" value="YerB-like"/>
    <property type="match status" value="1"/>
</dbReference>
<dbReference type="Gene3D" id="3.50.90.10">
    <property type="entry name" value="YerB-like"/>
    <property type="match status" value="1"/>
</dbReference>
<gene>
    <name evidence="4" type="ORF">COT44_00295</name>
</gene>
<dbReference type="InterPro" id="IPR023158">
    <property type="entry name" value="YerB-like_sf"/>
</dbReference>
<dbReference type="Proteomes" id="UP000228996">
    <property type="component" value="Unassembled WGS sequence"/>
</dbReference>
<organism evidence="4 5">
    <name type="scientific">Candidatus Shapirobacteria bacterium CG08_land_8_20_14_0_20_39_18</name>
    <dbReference type="NCBI Taxonomy" id="1974883"/>
    <lineage>
        <taxon>Bacteria</taxon>
        <taxon>Candidatus Shapironibacteriota</taxon>
    </lineage>
</organism>
<comment type="caution">
    <text evidence="4">The sequence shown here is derived from an EMBL/GenBank/DDBJ whole genome shotgun (WGS) entry which is preliminary data.</text>
</comment>
<evidence type="ECO:0000259" key="3">
    <source>
        <dbReference type="Pfam" id="PF17479"/>
    </source>
</evidence>
<feature type="domain" description="DUF3048" evidence="2">
    <location>
        <begin position="44"/>
        <end position="194"/>
    </location>
</feature>
<dbReference type="InterPro" id="IPR021416">
    <property type="entry name" value="DUF3048_N"/>
</dbReference>
<reference evidence="5" key="1">
    <citation type="submission" date="2017-09" db="EMBL/GenBank/DDBJ databases">
        <title>Depth-based differentiation of microbial function through sediment-hosted aquifers and enrichment of novel symbionts in the deep terrestrial subsurface.</title>
        <authorList>
            <person name="Probst A.J."/>
            <person name="Ladd B."/>
            <person name="Jarett J.K."/>
            <person name="Geller-Mcgrath D.E."/>
            <person name="Sieber C.M.K."/>
            <person name="Emerson J.B."/>
            <person name="Anantharaman K."/>
            <person name="Thomas B.C."/>
            <person name="Malmstrom R."/>
            <person name="Stieglmeier M."/>
            <person name="Klingl A."/>
            <person name="Woyke T."/>
            <person name="Ryan C.M."/>
            <person name="Banfield J.F."/>
        </authorList>
    </citation>
    <scope>NUCLEOTIDE SEQUENCE [LARGE SCALE GENOMIC DNA]</scope>
</reference>
<evidence type="ECO:0000256" key="1">
    <source>
        <dbReference type="SAM" id="MobiDB-lite"/>
    </source>
</evidence>
<dbReference type="Pfam" id="PF17479">
    <property type="entry name" value="DUF3048_C"/>
    <property type="match status" value="1"/>
</dbReference>
<evidence type="ECO:0000313" key="4">
    <source>
        <dbReference type="EMBL" id="PIU04013.1"/>
    </source>
</evidence>
<dbReference type="InterPro" id="IPR035328">
    <property type="entry name" value="DUF3048_C"/>
</dbReference>
<accession>A0A2M6XE97</accession>
<feature type="region of interest" description="Disordered" evidence="1">
    <location>
        <begin position="1"/>
        <end position="23"/>
    </location>
</feature>
<evidence type="ECO:0000313" key="5">
    <source>
        <dbReference type="Proteomes" id="UP000228996"/>
    </source>
</evidence>
<protein>
    <recommendedName>
        <fullName evidence="6">DUF3048 domain-containing protein</fullName>
    </recommendedName>
</protein>
<evidence type="ECO:0008006" key="6">
    <source>
        <dbReference type="Google" id="ProtNLM"/>
    </source>
</evidence>
<dbReference type="AlphaFoldDB" id="A0A2M6XE97"/>